<dbReference type="InterPro" id="IPR016161">
    <property type="entry name" value="Ald_DH/histidinol_DH"/>
</dbReference>
<dbReference type="PROSITE" id="PS00070">
    <property type="entry name" value="ALDEHYDE_DEHYDR_CYS"/>
    <property type="match status" value="1"/>
</dbReference>
<protein>
    <submittedName>
        <fullName evidence="5">Aldehyde dehydrogenase</fullName>
    </submittedName>
</protein>
<organism evidence="5 6">
    <name type="scientific">Pseudomonas lalucatii</name>
    <dbReference type="NCBI Taxonomy" id="1424203"/>
    <lineage>
        <taxon>Bacteria</taxon>
        <taxon>Pseudomonadati</taxon>
        <taxon>Pseudomonadota</taxon>
        <taxon>Gammaproteobacteria</taxon>
        <taxon>Pseudomonadales</taxon>
        <taxon>Pseudomonadaceae</taxon>
        <taxon>Pseudomonas</taxon>
    </lineage>
</organism>
<dbReference type="InterPro" id="IPR016163">
    <property type="entry name" value="Ald_DH_C"/>
</dbReference>
<evidence type="ECO:0000256" key="2">
    <source>
        <dbReference type="PROSITE-ProRule" id="PRU10007"/>
    </source>
</evidence>
<feature type="domain" description="Aldehyde dehydrogenase" evidence="4">
    <location>
        <begin position="40"/>
        <end position="503"/>
    </location>
</feature>
<dbReference type="InterPro" id="IPR015590">
    <property type="entry name" value="Aldehyde_DH_dom"/>
</dbReference>
<dbReference type="EMBL" id="JADPMV010000001">
    <property type="protein sequence ID" value="MBS7661988.1"/>
    <property type="molecule type" value="Genomic_DNA"/>
</dbReference>
<keyword evidence="6" id="KW-1185">Reference proteome</keyword>
<evidence type="ECO:0000259" key="4">
    <source>
        <dbReference type="Pfam" id="PF00171"/>
    </source>
</evidence>
<dbReference type="Gene3D" id="3.40.309.10">
    <property type="entry name" value="Aldehyde Dehydrogenase, Chain A, domain 2"/>
    <property type="match status" value="1"/>
</dbReference>
<proteinExistence type="inferred from homology"/>
<dbReference type="Proteomes" id="UP001196601">
    <property type="component" value="Unassembled WGS sequence"/>
</dbReference>
<dbReference type="CDD" id="cd07112">
    <property type="entry name" value="ALDH_GABALDH-PuuC"/>
    <property type="match status" value="1"/>
</dbReference>
<dbReference type="InterPro" id="IPR029510">
    <property type="entry name" value="Ald_DH_CS_GLU"/>
</dbReference>
<comment type="similarity">
    <text evidence="3">Belongs to the aldehyde dehydrogenase family.</text>
</comment>
<dbReference type="RefSeq" id="WP_213639299.1">
    <property type="nucleotide sequence ID" value="NZ_JADPMV010000001.1"/>
</dbReference>
<keyword evidence="1 3" id="KW-0560">Oxidoreductase</keyword>
<evidence type="ECO:0000256" key="3">
    <source>
        <dbReference type="RuleBase" id="RU003345"/>
    </source>
</evidence>
<evidence type="ECO:0000256" key="1">
    <source>
        <dbReference type="ARBA" id="ARBA00023002"/>
    </source>
</evidence>
<evidence type="ECO:0000313" key="6">
    <source>
        <dbReference type="Proteomes" id="UP001196601"/>
    </source>
</evidence>
<dbReference type="SUPFAM" id="SSF53720">
    <property type="entry name" value="ALDH-like"/>
    <property type="match status" value="1"/>
</dbReference>
<feature type="active site" evidence="2">
    <location>
        <position position="277"/>
    </location>
</feature>
<dbReference type="InterPro" id="IPR016160">
    <property type="entry name" value="Ald_DH_CS_CYS"/>
</dbReference>
<dbReference type="Pfam" id="PF00171">
    <property type="entry name" value="Aldedh"/>
    <property type="match status" value="1"/>
</dbReference>
<sequence length="509" mass="54610">MSTRALVTEAPQTLGQPEWSTLAKKLDIETGLFIDGEYVEALQGKRFDSINPATGEVVASLALGDGSDIDRAVASAKRAWHAGHWRYMAPRSRMTVLTRLAELIEQHKAELALLETLDMGKPITDALTIDLPEVVSTFRYYAECIDKLEGAVTNTARGTLHLIQREPLGIVGAISPWNYPLLMASWKVAPALAAGNCVVLKPAQQAPLSCLRLAQLFIEAGGPPGVFNVVNGDGPVTGRALALHMDVAKVSFTGSTAVGKLIMGYAGQSNLKRVALETGGKSPQIFMADLEDLDAAVERAYGGIFDNAGQVCNAGSRLLVHRDIHDAFVEKFVARSRQVYRPGDPLNPATTLGPVVTRAHQQGVLAKIEQGCREGAQLAMGGGEPGGLEQGAYVSPTLFTCVEQGMSIARDEIFGPVAAVQRFDDEAQAITMANDSIYGLAASVWTRDLKTAHRMVQALEAGVVWVNCFGDGDMTQPFGGYKQSGNTRDKSFECLLGYTQSKSAWFDLA</sequence>
<accession>A0ABS5PZP5</accession>
<dbReference type="InterPro" id="IPR016162">
    <property type="entry name" value="Ald_DH_N"/>
</dbReference>
<name>A0ABS5PZP5_9PSED</name>
<reference evidence="5 6" key="1">
    <citation type="journal article" date="2021" name="Syst. Appl. Microbiol.">
        <title>Pseudomonas lalucatii sp. nov. isolated from Vallgornera, a karstic cave in Mallorca, Western Mediterranean.</title>
        <authorList>
            <person name="Busquets A."/>
            <person name="Mulet M."/>
            <person name="Gomila M."/>
            <person name="Garcia-Valdes E."/>
        </authorList>
    </citation>
    <scope>NUCLEOTIDE SEQUENCE [LARGE SCALE GENOMIC DNA]</scope>
    <source>
        <strain evidence="5 6">R1b54</strain>
    </source>
</reference>
<dbReference type="Gene3D" id="3.40.605.10">
    <property type="entry name" value="Aldehyde Dehydrogenase, Chain A, domain 1"/>
    <property type="match status" value="1"/>
</dbReference>
<gene>
    <name evidence="5" type="ORF">I0D00_08560</name>
</gene>
<comment type="caution">
    <text evidence="5">The sequence shown here is derived from an EMBL/GenBank/DDBJ whole genome shotgun (WGS) entry which is preliminary data.</text>
</comment>
<dbReference type="PROSITE" id="PS00687">
    <property type="entry name" value="ALDEHYDE_DEHYDR_GLU"/>
    <property type="match status" value="1"/>
</dbReference>
<evidence type="ECO:0000313" key="5">
    <source>
        <dbReference type="EMBL" id="MBS7661988.1"/>
    </source>
</evidence>
<dbReference type="PANTHER" id="PTHR11699">
    <property type="entry name" value="ALDEHYDE DEHYDROGENASE-RELATED"/>
    <property type="match status" value="1"/>
</dbReference>